<feature type="transmembrane region" description="Helical" evidence="6">
    <location>
        <begin position="414"/>
        <end position="440"/>
    </location>
</feature>
<keyword evidence="4 6" id="KW-1133">Transmembrane helix</keyword>
<keyword evidence="8" id="KW-1185">Reference proteome</keyword>
<dbReference type="Pfam" id="PF13520">
    <property type="entry name" value="AA_permease_2"/>
    <property type="match status" value="1"/>
</dbReference>
<dbReference type="EMBL" id="MDDG01000011">
    <property type="protein sequence ID" value="OQE36702.1"/>
    <property type="molecule type" value="Genomic_DNA"/>
</dbReference>
<reference evidence="8" key="1">
    <citation type="journal article" date="2017" name="Nat. Microbiol.">
        <title>Global analysis of biosynthetic gene clusters reveals vast potential of secondary metabolite production in Penicillium species.</title>
        <authorList>
            <person name="Nielsen J.C."/>
            <person name="Grijseels S."/>
            <person name="Prigent S."/>
            <person name="Ji B."/>
            <person name="Dainat J."/>
            <person name="Nielsen K.F."/>
            <person name="Frisvad J.C."/>
            <person name="Workman M."/>
            <person name="Nielsen J."/>
        </authorList>
    </citation>
    <scope>NUCLEOTIDE SEQUENCE [LARGE SCALE GENOMIC DNA]</scope>
    <source>
        <strain evidence="8">IBT 31321</strain>
    </source>
</reference>
<dbReference type="Gene3D" id="1.20.1740.10">
    <property type="entry name" value="Amino acid/polyamine transporter I"/>
    <property type="match status" value="1"/>
</dbReference>
<dbReference type="PANTHER" id="PTHR45649">
    <property type="entry name" value="AMINO-ACID PERMEASE BAT1"/>
    <property type="match status" value="1"/>
</dbReference>
<keyword evidence="3 6" id="KW-0812">Transmembrane</keyword>
<feature type="transmembrane region" description="Helical" evidence="6">
    <location>
        <begin position="334"/>
        <end position="358"/>
    </location>
</feature>
<proteinExistence type="predicted"/>
<dbReference type="PIRSF" id="PIRSF006060">
    <property type="entry name" value="AA_transporter"/>
    <property type="match status" value="1"/>
</dbReference>
<evidence type="ECO:0000256" key="1">
    <source>
        <dbReference type="ARBA" id="ARBA00004141"/>
    </source>
</evidence>
<dbReference type="AlphaFoldDB" id="A0A1V6UE11"/>
<feature type="transmembrane region" description="Helical" evidence="6">
    <location>
        <begin position="180"/>
        <end position="198"/>
    </location>
</feature>
<keyword evidence="5 6" id="KW-0472">Membrane</keyword>
<feature type="transmembrane region" description="Helical" evidence="6">
    <location>
        <begin position="142"/>
        <end position="168"/>
    </location>
</feature>
<feature type="transmembrane region" description="Helical" evidence="6">
    <location>
        <begin position="58"/>
        <end position="77"/>
    </location>
</feature>
<accession>A0A1V6UE11</accession>
<dbReference type="STRING" id="36646.A0A1V6UE11"/>
<feature type="transmembrane region" description="Helical" evidence="6">
    <location>
        <begin position="210"/>
        <end position="228"/>
    </location>
</feature>
<evidence type="ECO:0000313" key="7">
    <source>
        <dbReference type="EMBL" id="OQE36702.1"/>
    </source>
</evidence>
<comment type="caution">
    <text evidence="7">The sequence shown here is derived from an EMBL/GenBank/DDBJ whole genome shotgun (WGS) entry which is preliminary data.</text>
</comment>
<feature type="transmembrane region" description="Helical" evidence="6">
    <location>
        <begin position="89"/>
        <end position="109"/>
    </location>
</feature>
<dbReference type="InterPro" id="IPR002293">
    <property type="entry name" value="AA/rel_permease1"/>
</dbReference>
<dbReference type="Proteomes" id="UP000191500">
    <property type="component" value="Unassembled WGS sequence"/>
</dbReference>
<protein>
    <recommendedName>
        <fullName evidence="9">Amino acid permease/ SLC12A domain-containing protein</fullName>
    </recommendedName>
</protein>
<dbReference type="GO" id="GO:0022857">
    <property type="term" value="F:transmembrane transporter activity"/>
    <property type="evidence" value="ECO:0007669"/>
    <property type="project" value="InterPro"/>
</dbReference>
<feature type="transmembrane region" description="Helical" evidence="6">
    <location>
        <begin position="491"/>
        <end position="511"/>
    </location>
</feature>
<evidence type="ECO:0008006" key="9">
    <source>
        <dbReference type="Google" id="ProtNLM"/>
    </source>
</evidence>
<feature type="transmembrane region" description="Helical" evidence="6">
    <location>
        <begin position="248"/>
        <end position="265"/>
    </location>
</feature>
<comment type="subcellular location">
    <subcellularLocation>
        <location evidence="1">Membrane</location>
        <topology evidence="1">Multi-pass membrane protein</topology>
    </subcellularLocation>
</comment>
<dbReference type="GO" id="GO:0016020">
    <property type="term" value="C:membrane"/>
    <property type="evidence" value="ECO:0007669"/>
    <property type="project" value="UniProtKB-SubCell"/>
</dbReference>
<evidence type="ECO:0000256" key="3">
    <source>
        <dbReference type="ARBA" id="ARBA00022692"/>
    </source>
</evidence>
<feature type="transmembrane region" description="Helical" evidence="6">
    <location>
        <begin position="285"/>
        <end position="314"/>
    </location>
</feature>
<name>A0A1V6UE11_9EURO</name>
<evidence type="ECO:0000256" key="2">
    <source>
        <dbReference type="ARBA" id="ARBA00022448"/>
    </source>
</evidence>
<gene>
    <name evidence="7" type="ORF">PENCOP_c011G01886</name>
</gene>
<feature type="transmembrane region" description="Helical" evidence="6">
    <location>
        <begin position="390"/>
        <end position="408"/>
    </location>
</feature>
<sequence>MPPGAFQTDNLTPSFSIDHVMDEEPTKDIPEMEGSPQDRHDMTRMGKTQELKRNFRPLAALSFSAVLQATWECILIANTQGLQNGGLAGLFWSYMWTFVGFGFITVSLAEMSSMAPTSGGQYHWVSEFCTPRYQKFLSYTTGWMSVLSWQAGAASCSFLTGTIIQGLITLCDPSYEPQNWHGTLFVLAMIVVTYFFNVYIASCMPRIQNILLALHLLCWAIIVIVLFAMAPHNSAKTVFTSFYNGGNWSTMGISLMIGQISAVYASQCSDATAHMSEEVKDAGRYVPIAIAWGYFGNGILALVMIIGLLLAIPSVPDALNDSTGFPFLYVFRQFLSTSGINALTSILLITVIFSNILFNASTARQTYAFARDRGLPFADWISRVDQRRRIPVRAIALSCVISGLLSLINIGSQVAFNAIISLNVAALMYTYAVSISCVIYRKIACPQTLPPRRWSLGRFGLAINIIGLLYVIFVLFWSFWPPSPLPSAPDFNWSVVIFVAVFVISLLMYLFQGKRHYVGPVLTVQRSG</sequence>
<evidence type="ECO:0000256" key="4">
    <source>
        <dbReference type="ARBA" id="ARBA00022989"/>
    </source>
</evidence>
<dbReference type="PANTHER" id="PTHR45649:SF4">
    <property type="entry name" value="TRANSPORTER, PUTATIVE (EUROFUNG)-RELATED"/>
    <property type="match status" value="1"/>
</dbReference>
<evidence type="ECO:0000256" key="6">
    <source>
        <dbReference type="SAM" id="Phobius"/>
    </source>
</evidence>
<evidence type="ECO:0000313" key="8">
    <source>
        <dbReference type="Proteomes" id="UP000191500"/>
    </source>
</evidence>
<organism evidence="7 8">
    <name type="scientific">Penicillium coprophilum</name>
    <dbReference type="NCBI Taxonomy" id="36646"/>
    <lineage>
        <taxon>Eukaryota</taxon>
        <taxon>Fungi</taxon>
        <taxon>Dikarya</taxon>
        <taxon>Ascomycota</taxon>
        <taxon>Pezizomycotina</taxon>
        <taxon>Eurotiomycetes</taxon>
        <taxon>Eurotiomycetidae</taxon>
        <taxon>Eurotiales</taxon>
        <taxon>Aspergillaceae</taxon>
        <taxon>Penicillium</taxon>
    </lineage>
</organism>
<evidence type="ECO:0000256" key="5">
    <source>
        <dbReference type="ARBA" id="ARBA00023136"/>
    </source>
</evidence>
<keyword evidence="2" id="KW-0813">Transport</keyword>
<feature type="transmembrane region" description="Helical" evidence="6">
    <location>
        <begin position="461"/>
        <end position="479"/>
    </location>
</feature>